<evidence type="ECO:0000256" key="8">
    <source>
        <dbReference type="ARBA" id="ARBA00022989"/>
    </source>
</evidence>
<comment type="cofactor">
    <cofactor evidence="1 13">
        <name>heme</name>
        <dbReference type="ChEBI" id="CHEBI:30413"/>
    </cofactor>
</comment>
<organism evidence="16 17">
    <name type="scientific">Phanerochaete sordida</name>
    <dbReference type="NCBI Taxonomy" id="48140"/>
    <lineage>
        <taxon>Eukaryota</taxon>
        <taxon>Fungi</taxon>
        <taxon>Dikarya</taxon>
        <taxon>Basidiomycota</taxon>
        <taxon>Agaricomycotina</taxon>
        <taxon>Agaricomycetes</taxon>
        <taxon>Polyporales</taxon>
        <taxon>Phanerochaetaceae</taxon>
        <taxon>Phanerochaete</taxon>
    </lineage>
</organism>
<evidence type="ECO:0000256" key="1">
    <source>
        <dbReference type="ARBA" id="ARBA00001971"/>
    </source>
</evidence>
<dbReference type="PANTHER" id="PTHR46300">
    <property type="entry name" value="P450, PUTATIVE (EUROFUNG)-RELATED-RELATED"/>
    <property type="match status" value="1"/>
</dbReference>
<evidence type="ECO:0000256" key="2">
    <source>
        <dbReference type="ARBA" id="ARBA00004167"/>
    </source>
</evidence>
<evidence type="ECO:0000256" key="15">
    <source>
        <dbReference type="SAM" id="Phobius"/>
    </source>
</evidence>
<keyword evidence="8 15" id="KW-1133">Transmembrane helix</keyword>
<keyword evidence="5 13" id="KW-0349">Heme</keyword>
<keyword evidence="12 15" id="KW-0472">Membrane</keyword>
<comment type="pathway">
    <text evidence="3">Secondary metabolite biosynthesis.</text>
</comment>
<evidence type="ECO:0000256" key="3">
    <source>
        <dbReference type="ARBA" id="ARBA00005179"/>
    </source>
</evidence>
<keyword evidence="11 14" id="KW-0503">Monooxygenase</keyword>
<evidence type="ECO:0000256" key="14">
    <source>
        <dbReference type="RuleBase" id="RU000461"/>
    </source>
</evidence>
<keyword evidence="6 15" id="KW-0812">Transmembrane</keyword>
<evidence type="ECO:0000256" key="9">
    <source>
        <dbReference type="ARBA" id="ARBA00023002"/>
    </source>
</evidence>
<evidence type="ECO:0000256" key="6">
    <source>
        <dbReference type="ARBA" id="ARBA00022692"/>
    </source>
</evidence>
<comment type="subcellular location">
    <subcellularLocation>
        <location evidence="2">Membrane</location>
        <topology evidence="2">Single-pass membrane protein</topology>
    </subcellularLocation>
</comment>
<dbReference type="OrthoDB" id="2789670at2759"/>
<dbReference type="Proteomes" id="UP000703269">
    <property type="component" value="Unassembled WGS sequence"/>
</dbReference>
<dbReference type="InterPro" id="IPR001128">
    <property type="entry name" value="Cyt_P450"/>
</dbReference>
<evidence type="ECO:0000256" key="13">
    <source>
        <dbReference type="PIRSR" id="PIRSR602401-1"/>
    </source>
</evidence>
<dbReference type="GO" id="GO:0004497">
    <property type="term" value="F:monooxygenase activity"/>
    <property type="evidence" value="ECO:0007669"/>
    <property type="project" value="UniProtKB-KW"/>
</dbReference>
<comment type="caution">
    <text evidence="16">The sequence shown here is derived from an EMBL/GenBank/DDBJ whole genome shotgun (WGS) entry which is preliminary data.</text>
</comment>
<dbReference type="PROSITE" id="PS00086">
    <property type="entry name" value="CYTOCHROME_P450"/>
    <property type="match status" value="1"/>
</dbReference>
<evidence type="ECO:0000256" key="5">
    <source>
        <dbReference type="ARBA" id="ARBA00022617"/>
    </source>
</evidence>
<accession>A0A9P3GDJ0</accession>
<dbReference type="Pfam" id="PF00067">
    <property type="entry name" value="p450"/>
    <property type="match status" value="1"/>
</dbReference>
<name>A0A9P3GDJ0_9APHY</name>
<comment type="similarity">
    <text evidence="4 14">Belongs to the cytochrome P450 family.</text>
</comment>
<dbReference type="PRINTS" id="PR00463">
    <property type="entry name" value="EP450I"/>
</dbReference>
<dbReference type="InterPro" id="IPR002401">
    <property type="entry name" value="Cyt_P450_E_grp-I"/>
</dbReference>
<keyword evidence="17" id="KW-1185">Reference proteome</keyword>
<feature type="binding site" description="axial binding residue" evidence="13">
    <location>
        <position position="459"/>
    </location>
    <ligand>
        <name>heme</name>
        <dbReference type="ChEBI" id="CHEBI:30413"/>
    </ligand>
    <ligandPart>
        <name>Fe</name>
        <dbReference type="ChEBI" id="CHEBI:18248"/>
    </ligandPart>
</feature>
<evidence type="ECO:0000313" key="16">
    <source>
        <dbReference type="EMBL" id="GJE93712.1"/>
    </source>
</evidence>
<dbReference type="Gene3D" id="1.10.630.10">
    <property type="entry name" value="Cytochrome P450"/>
    <property type="match status" value="1"/>
</dbReference>
<dbReference type="InterPro" id="IPR017972">
    <property type="entry name" value="Cyt_P450_CS"/>
</dbReference>
<evidence type="ECO:0000256" key="11">
    <source>
        <dbReference type="ARBA" id="ARBA00023033"/>
    </source>
</evidence>
<keyword evidence="9 14" id="KW-0560">Oxidoreductase</keyword>
<protein>
    <submittedName>
        <fullName evidence="16">Cytochrome P450</fullName>
    </submittedName>
</protein>
<dbReference type="InterPro" id="IPR036396">
    <property type="entry name" value="Cyt_P450_sf"/>
</dbReference>
<sequence>MAVSLLTGVDAALLAVLGYVLFYLGRTLSRRVAKRATFASTRPPGPPGLPFVGNAYQIPHDRQWLKFDEWTKQYGDIVQISVMGQPTVIIGSAQIASDLLDARGAIYSDRPQAVMAGELVGWDLGLGYAPGPHSPRFREFRRLFQQFMGPRAAQEPTLLAAQEKNATKLLRRLLIAPEKFMTHVRQSTGALILYLTYGYEVSEDTDQDALVNIAEEAMQGFARASDPGAYMVDTLPWLKHIPEWFPGARFQQDAKVMRQSRERLYDVPYDFVQCEMAKGAVPRSFVASYIDEKVEPTAAEGELIKAAAASLYSGGADTTPSSLASLILAMTLYPEIQKRAQAELDTVIGGSWGRLPGFADRSNLPYIDAIVLEVLRWNTSVPLGLAHRLTQDDVYEGHHFAKGTVFWANIWTMLNDANIFPEPSRFVPERFLDENGRLRTLSRSEDPAVIGFGFGRRICPGMHFAHNSIFIAIARMLYVFNFAKARDQGGAEITPQIEYDGFISHPRPFPCSIVPRSKAAEDLILHAVQSE</sequence>
<proteinExistence type="inferred from homology"/>
<dbReference type="GO" id="GO:0020037">
    <property type="term" value="F:heme binding"/>
    <property type="evidence" value="ECO:0007669"/>
    <property type="project" value="InterPro"/>
</dbReference>
<evidence type="ECO:0000313" key="17">
    <source>
        <dbReference type="Proteomes" id="UP000703269"/>
    </source>
</evidence>
<dbReference type="EMBL" id="BPQB01000034">
    <property type="protein sequence ID" value="GJE93712.1"/>
    <property type="molecule type" value="Genomic_DNA"/>
</dbReference>
<dbReference type="PRINTS" id="PR00385">
    <property type="entry name" value="P450"/>
</dbReference>
<evidence type="ECO:0000256" key="10">
    <source>
        <dbReference type="ARBA" id="ARBA00023004"/>
    </source>
</evidence>
<dbReference type="GO" id="GO:0016020">
    <property type="term" value="C:membrane"/>
    <property type="evidence" value="ECO:0007669"/>
    <property type="project" value="UniProtKB-SubCell"/>
</dbReference>
<dbReference type="GO" id="GO:0005506">
    <property type="term" value="F:iron ion binding"/>
    <property type="evidence" value="ECO:0007669"/>
    <property type="project" value="InterPro"/>
</dbReference>
<dbReference type="AlphaFoldDB" id="A0A9P3GDJ0"/>
<dbReference type="SUPFAM" id="SSF48264">
    <property type="entry name" value="Cytochrome P450"/>
    <property type="match status" value="1"/>
</dbReference>
<dbReference type="InterPro" id="IPR050364">
    <property type="entry name" value="Cytochrome_P450_fung"/>
</dbReference>
<feature type="transmembrane region" description="Helical" evidence="15">
    <location>
        <begin position="6"/>
        <end position="25"/>
    </location>
</feature>
<keyword evidence="7 13" id="KW-0479">Metal-binding</keyword>
<dbReference type="CDD" id="cd11065">
    <property type="entry name" value="CYP64-like"/>
    <property type="match status" value="1"/>
</dbReference>
<reference evidence="16 17" key="1">
    <citation type="submission" date="2021-08" db="EMBL/GenBank/DDBJ databases">
        <title>Draft Genome Sequence of Phanerochaete sordida strain YK-624.</title>
        <authorList>
            <person name="Mori T."/>
            <person name="Dohra H."/>
            <person name="Suzuki T."/>
            <person name="Kawagishi H."/>
            <person name="Hirai H."/>
        </authorList>
    </citation>
    <scope>NUCLEOTIDE SEQUENCE [LARGE SCALE GENOMIC DNA]</scope>
    <source>
        <strain evidence="16 17">YK-624</strain>
    </source>
</reference>
<gene>
    <name evidence="16" type="ORF">PsYK624_098730</name>
</gene>
<evidence type="ECO:0000256" key="7">
    <source>
        <dbReference type="ARBA" id="ARBA00022723"/>
    </source>
</evidence>
<keyword evidence="10 13" id="KW-0408">Iron</keyword>
<evidence type="ECO:0000256" key="12">
    <source>
        <dbReference type="ARBA" id="ARBA00023136"/>
    </source>
</evidence>
<evidence type="ECO:0000256" key="4">
    <source>
        <dbReference type="ARBA" id="ARBA00010617"/>
    </source>
</evidence>
<dbReference type="GO" id="GO:0016705">
    <property type="term" value="F:oxidoreductase activity, acting on paired donors, with incorporation or reduction of molecular oxygen"/>
    <property type="evidence" value="ECO:0007669"/>
    <property type="project" value="InterPro"/>
</dbReference>
<dbReference type="PANTHER" id="PTHR46300:SF7">
    <property type="entry name" value="P450, PUTATIVE (EUROFUNG)-RELATED"/>
    <property type="match status" value="1"/>
</dbReference>